<feature type="transmembrane region" description="Helical" evidence="1">
    <location>
        <begin position="78"/>
        <end position="101"/>
    </location>
</feature>
<dbReference type="RefSeq" id="WP_195170730.1">
    <property type="nucleotide sequence ID" value="NZ_CP062983.1"/>
</dbReference>
<keyword evidence="1" id="KW-0472">Membrane</keyword>
<evidence type="ECO:0008006" key="4">
    <source>
        <dbReference type="Google" id="ProtNLM"/>
    </source>
</evidence>
<dbReference type="Proteomes" id="UP000594468">
    <property type="component" value="Chromosome"/>
</dbReference>
<organism evidence="2 3">
    <name type="scientific">Phototrophicus methaneseepsis</name>
    <dbReference type="NCBI Taxonomy" id="2710758"/>
    <lineage>
        <taxon>Bacteria</taxon>
        <taxon>Bacillati</taxon>
        <taxon>Chloroflexota</taxon>
        <taxon>Candidatus Thermofontia</taxon>
        <taxon>Phototrophicales</taxon>
        <taxon>Phototrophicaceae</taxon>
        <taxon>Phototrophicus</taxon>
    </lineage>
</organism>
<evidence type="ECO:0000313" key="2">
    <source>
        <dbReference type="EMBL" id="QPC82661.1"/>
    </source>
</evidence>
<evidence type="ECO:0000256" key="1">
    <source>
        <dbReference type="SAM" id="Phobius"/>
    </source>
</evidence>
<gene>
    <name evidence="2" type="ORF">G4Y79_23730</name>
</gene>
<keyword evidence="3" id="KW-1185">Reference proteome</keyword>
<keyword evidence="1" id="KW-1133">Transmembrane helix</keyword>
<dbReference type="AlphaFoldDB" id="A0A7S8E941"/>
<dbReference type="KEGG" id="pmet:G4Y79_23730"/>
<proteinExistence type="predicted"/>
<name>A0A7S8E941_9CHLR</name>
<accession>A0A7S8E941</accession>
<keyword evidence="1" id="KW-0812">Transmembrane</keyword>
<evidence type="ECO:0000313" key="3">
    <source>
        <dbReference type="Proteomes" id="UP000594468"/>
    </source>
</evidence>
<sequence>MYHLEWKIPEIVLHIKYWDILSLSDLMAAMTILKEDYLDHSAEPIHLILDLSELKVFPKRMPDLHKAMGIIAGHSNMGWVIIVGFLNPVLNFIASLLTQIYNVHLTSEPDMERALATLRRIDTRLL</sequence>
<protein>
    <recommendedName>
        <fullName evidence="4">STAS domain-containing protein</fullName>
    </recommendedName>
</protein>
<reference evidence="2 3" key="1">
    <citation type="submission" date="2020-02" db="EMBL/GenBank/DDBJ databases">
        <authorList>
            <person name="Zheng R.K."/>
            <person name="Sun C.M."/>
        </authorList>
    </citation>
    <scope>NUCLEOTIDE SEQUENCE [LARGE SCALE GENOMIC DNA]</scope>
    <source>
        <strain evidence="3">rifampicinis</strain>
    </source>
</reference>
<dbReference type="EMBL" id="CP062983">
    <property type="protein sequence ID" value="QPC82661.1"/>
    <property type="molecule type" value="Genomic_DNA"/>
</dbReference>